<sequence>MSKTGEYPAAEHERFVPERHKRGERSDFERDRARILHSSALRRLGEKTQVLGPMANDFSRTRLTHSLEVAQVGRELGKGLGCDPDVVDAACLAHDLGHPPFGHSGERVLNDIAKDIGGFEGNAQTLRLVTYLEPKVVTPEGQPAGLNLTRATLDAIAKYPWHRGKGPGGSSSTKFGVYQEDAAVFAWLRADAPTACTDTAESSMPDAVSAALVAPTATPASVANRRCLEAQVMDLSDDIAYSVHDVEDAIALGSVNPTVLDNDATLVHVLEATKQWYVGAFDPQKPDSFTVDDIAAAYERLRNTPFWLAAPATDYRSQAALKDMTSQLIGRFCLATHDATRERYGTHPLTRYAADLVIPRETRAEILFLKGIAVYFVMAPRETSHDYLAQKQILSDLVWALLERQTEHADALQEPFATQWRRADNHPLGRDAGRLRAVIDQVASLTDTSAAAWHARLVGMLTQPV</sequence>
<dbReference type="EMBL" id="JABCUV010000003">
    <property type="protein sequence ID" value="NMW92810.1"/>
    <property type="molecule type" value="Genomic_DNA"/>
</dbReference>
<protein>
    <submittedName>
        <fullName evidence="4">Deoxyguanosinetriphosphate triphosphohydrolase family protein</fullName>
    </submittedName>
</protein>
<dbReference type="InterPro" id="IPR003607">
    <property type="entry name" value="HD/PDEase_dom"/>
</dbReference>
<keyword evidence="1 4" id="KW-0378">Hydrolase</keyword>
<dbReference type="Proteomes" id="UP000582487">
    <property type="component" value="Unassembled WGS sequence"/>
</dbReference>
<dbReference type="GO" id="GO:0006203">
    <property type="term" value="P:dGTP catabolic process"/>
    <property type="evidence" value="ECO:0007669"/>
    <property type="project" value="TreeGrafter"/>
</dbReference>
<dbReference type="InterPro" id="IPR026875">
    <property type="entry name" value="PHydrolase_assoc_dom"/>
</dbReference>
<evidence type="ECO:0000313" key="4">
    <source>
        <dbReference type="EMBL" id="NMW92810.1"/>
    </source>
</evidence>
<dbReference type="SMART" id="SM00471">
    <property type="entry name" value="HDc"/>
    <property type="match status" value="1"/>
</dbReference>
<dbReference type="Pfam" id="PF13286">
    <property type="entry name" value="HD_assoc"/>
    <property type="match status" value="1"/>
</dbReference>
<dbReference type="PANTHER" id="PTHR11373">
    <property type="entry name" value="DEOXYNUCLEOSIDE TRIPHOSPHATE TRIPHOSPHOHYDROLASE"/>
    <property type="match status" value="1"/>
</dbReference>
<dbReference type="RefSeq" id="WP_004016507.1">
    <property type="nucleotide sequence ID" value="NZ_JABCUT010000017.1"/>
</dbReference>
<evidence type="ECO:0000313" key="5">
    <source>
        <dbReference type="Proteomes" id="UP000582487"/>
    </source>
</evidence>
<dbReference type="CDD" id="cd00077">
    <property type="entry name" value="HDc"/>
    <property type="match status" value="1"/>
</dbReference>
<dbReference type="Gene3D" id="1.10.3210.10">
    <property type="entry name" value="Hypothetical protein af1432"/>
    <property type="match status" value="1"/>
</dbReference>
<evidence type="ECO:0000256" key="2">
    <source>
        <dbReference type="SAM" id="MobiDB-lite"/>
    </source>
</evidence>
<dbReference type="SUPFAM" id="SSF109604">
    <property type="entry name" value="HD-domain/PDEase-like"/>
    <property type="match status" value="1"/>
</dbReference>
<proteinExistence type="predicted"/>
<dbReference type="InterPro" id="IPR050135">
    <property type="entry name" value="dGTPase-like"/>
</dbReference>
<dbReference type="InterPro" id="IPR006674">
    <property type="entry name" value="HD_domain"/>
</dbReference>
<dbReference type="InterPro" id="IPR006261">
    <property type="entry name" value="dGTPase"/>
</dbReference>
<comment type="caution">
    <text evidence="4">The sequence shown here is derived from an EMBL/GenBank/DDBJ whole genome shotgun (WGS) entry which is preliminary data.</text>
</comment>
<evidence type="ECO:0000256" key="1">
    <source>
        <dbReference type="ARBA" id="ARBA00022801"/>
    </source>
</evidence>
<feature type="compositionally biased region" description="Basic and acidic residues" evidence="2">
    <location>
        <begin position="9"/>
        <end position="18"/>
    </location>
</feature>
<organism evidence="4 5">
    <name type="scientific">Mobiluncus mulieris</name>
    <dbReference type="NCBI Taxonomy" id="2052"/>
    <lineage>
        <taxon>Bacteria</taxon>
        <taxon>Bacillati</taxon>
        <taxon>Actinomycetota</taxon>
        <taxon>Actinomycetes</taxon>
        <taxon>Actinomycetales</taxon>
        <taxon>Actinomycetaceae</taxon>
        <taxon>Mobiluncus</taxon>
    </lineage>
</organism>
<feature type="region of interest" description="Disordered" evidence="2">
    <location>
        <begin position="1"/>
        <end position="29"/>
    </location>
</feature>
<dbReference type="GO" id="GO:0008832">
    <property type="term" value="F:dGTPase activity"/>
    <property type="evidence" value="ECO:0007669"/>
    <property type="project" value="TreeGrafter"/>
</dbReference>
<dbReference type="PROSITE" id="PS51831">
    <property type="entry name" value="HD"/>
    <property type="match status" value="1"/>
</dbReference>
<accession>A0A848RG03</accession>
<dbReference type="Pfam" id="PF01966">
    <property type="entry name" value="HD"/>
    <property type="match status" value="1"/>
</dbReference>
<name>A0A848RG03_9ACTO</name>
<gene>
    <name evidence="4" type="ORF">HHJ74_03695</name>
</gene>
<evidence type="ECO:0000259" key="3">
    <source>
        <dbReference type="PROSITE" id="PS51831"/>
    </source>
</evidence>
<dbReference type="NCBIfam" id="TIGR01353">
    <property type="entry name" value="dGTP_triPase"/>
    <property type="match status" value="1"/>
</dbReference>
<reference evidence="4 5" key="1">
    <citation type="submission" date="2020-04" db="EMBL/GenBank/DDBJ databases">
        <title>Antimicrobial susceptibility and clonality of vaginal-derived multi-drug resistant Mobiluncus isolates in China.</title>
        <authorList>
            <person name="Zhang X."/>
        </authorList>
    </citation>
    <scope>NUCLEOTIDE SEQUENCE [LARGE SCALE GENOMIC DNA]</scope>
    <source>
        <strain evidence="4 5">7</strain>
    </source>
</reference>
<feature type="domain" description="HD" evidence="3">
    <location>
        <begin position="62"/>
        <end position="242"/>
    </location>
</feature>
<dbReference type="AlphaFoldDB" id="A0A848RG03"/>
<dbReference type="PANTHER" id="PTHR11373:SF32">
    <property type="entry name" value="DEOXYGUANOSINETRIPHOSPHATE TRIPHOSPHOHYDROLASE"/>
    <property type="match status" value="1"/>
</dbReference>